<feature type="domain" description="Histidine kinase" evidence="15">
    <location>
        <begin position="333"/>
        <end position="554"/>
    </location>
</feature>
<keyword evidence="9 14" id="KW-1133">Transmembrane helix</keyword>
<evidence type="ECO:0000256" key="11">
    <source>
        <dbReference type="ARBA" id="ARBA00023136"/>
    </source>
</evidence>
<dbReference type="RefSeq" id="WP_263126058.1">
    <property type="nucleotide sequence ID" value="NZ_CP106753.1"/>
</dbReference>
<dbReference type="InterPro" id="IPR003594">
    <property type="entry name" value="HATPase_dom"/>
</dbReference>
<dbReference type="PROSITE" id="PS50110">
    <property type="entry name" value="RESPONSE_REGULATORY"/>
    <property type="match status" value="2"/>
</dbReference>
<reference evidence="18" key="1">
    <citation type="submission" date="2022-10" db="EMBL/GenBank/DDBJ databases">
        <title>Chitiniphilus purpureus sp. nov., a novel chitin-degrading bacterium isolated from crawfish pond sediment.</title>
        <authorList>
            <person name="Li K."/>
        </authorList>
    </citation>
    <scope>NUCLEOTIDE SEQUENCE</scope>
    <source>
        <strain evidence="18">CD1</strain>
    </source>
</reference>
<evidence type="ECO:0000256" key="7">
    <source>
        <dbReference type="ARBA" id="ARBA00022741"/>
    </source>
</evidence>
<evidence type="ECO:0000259" key="17">
    <source>
        <dbReference type="PROSITE" id="PS50894"/>
    </source>
</evidence>
<name>A0ABY6DQL9_9NEIS</name>
<dbReference type="CDD" id="cd00088">
    <property type="entry name" value="HPT"/>
    <property type="match status" value="1"/>
</dbReference>
<gene>
    <name evidence="18" type="ORF">N8I74_06545</name>
</gene>
<evidence type="ECO:0000256" key="12">
    <source>
        <dbReference type="PROSITE-ProRule" id="PRU00110"/>
    </source>
</evidence>
<organism evidence="18 19">
    <name type="scientific">Chitiniphilus purpureus</name>
    <dbReference type="NCBI Taxonomy" id="2981137"/>
    <lineage>
        <taxon>Bacteria</taxon>
        <taxon>Pseudomonadati</taxon>
        <taxon>Pseudomonadota</taxon>
        <taxon>Betaproteobacteria</taxon>
        <taxon>Neisseriales</taxon>
        <taxon>Chitinibacteraceae</taxon>
        <taxon>Chitiniphilus</taxon>
    </lineage>
</organism>
<feature type="transmembrane region" description="Helical" evidence="14">
    <location>
        <begin position="235"/>
        <end position="256"/>
    </location>
</feature>
<dbReference type="InterPro" id="IPR036890">
    <property type="entry name" value="HATPase_C_sf"/>
</dbReference>
<keyword evidence="8" id="KW-0067">ATP-binding</keyword>
<keyword evidence="19" id="KW-1185">Reference proteome</keyword>
<feature type="modified residue" description="4-aspartylphosphate" evidence="13">
    <location>
        <position position="771"/>
    </location>
</feature>
<dbReference type="PROSITE" id="PS50894">
    <property type="entry name" value="HPT"/>
    <property type="match status" value="1"/>
</dbReference>
<dbReference type="InterPro" id="IPR008207">
    <property type="entry name" value="Sig_transdc_His_kin_Hpt_dom"/>
</dbReference>
<evidence type="ECO:0000313" key="19">
    <source>
        <dbReference type="Proteomes" id="UP001061302"/>
    </source>
</evidence>
<dbReference type="SMART" id="SM00388">
    <property type="entry name" value="HisKA"/>
    <property type="match status" value="1"/>
</dbReference>
<dbReference type="InterPro" id="IPR005467">
    <property type="entry name" value="His_kinase_dom"/>
</dbReference>
<evidence type="ECO:0000259" key="15">
    <source>
        <dbReference type="PROSITE" id="PS50109"/>
    </source>
</evidence>
<evidence type="ECO:0000256" key="2">
    <source>
        <dbReference type="ARBA" id="ARBA00004651"/>
    </source>
</evidence>
<feature type="transmembrane region" description="Helical" evidence="14">
    <location>
        <begin position="192"/>
        <end position="214"/>
    </location>
</feature>
<evidence type="ECO:0000256" key="8">
    <source>
        <dbReference type="ARBA" id="ARBA00022840"/>
    </source>
</evidence>
<feature type="domain" description="HPt" evidence="17">
    <location>
        <begin position="879"/>
        <end position="970"/>
    </location>
</feature>
<evidence type="ECO:0000256" key="6">
    <source>
        <dbReference type="ARBA" id="ARBA00022692"/>
    </source>
</evidence>
<evidence type="ECO:0000256" key="14">
    <source>
        <dbReference type="SAM" id="Phobius"/>
    </source>
</evidence>
<dbReference type="SMART" id="SM00387">
    <property type="entry name" value="HATPase_c"/>
    <property type="match status" value="1"/>
</dbReference>
<keyword evidence="5 13" id="KW-0597">Phosphoprotein</keyword>
<dbReference type="PANTHER" id="PTHR45339:SF1">
    <property type="entry name" value="HYBRID SIGNAL TRANSDUCTION HISTIDINE KINASE J"/>
    <property type="match status" value="1"/>
</dbReference>
<comment type="subcellular location">
    <subcellularLocation>
        <location evidence="2">Cell membrane</location>
        <topology evidence="2">Multi-pass membrane protein</topology>
    </subcellularLocation>
</comment>
<dbReference type="Pfam" id="PF01627">
    <property type="entry name" value="Hpt"/>
    <property type="match status" value="1"/>
</dbReference>
<dbReference type="PRINTS" id="PR00344">
    <property type="entry name" value="BCTRLSENSOR"/>
</dbReference>
<evidence type="ECO:0000256" key="4">
    <source>
        <dbReference type="ARBA" id="ARBA00022475"/>
    </source>
</evidence>
<evidence type="ECO:0000256" key="10">
    <source>
        <dbReference type="ARBA" id="ARBA00023012"/>
    </source>
</evidence>
<feature type="transmembrane region" description="Helical" evidence="14">
    <location>
        <begin position="286"/>
        <end position="306"/>
    </location>
</feature>
<sequence length="982" mass="107082">MQSEKPAVPPWGDPTSLYTPLSLALIHRTSPRRQRLAILSAWLASLAACIGLGLAAIAGQWSGLPLVFGGVTVFISVYPPLVICTLWALWFGYLWGAVPAYLATFTLSLYSGMPAGWAALFALSNPLGLAVFTAAYRALPARVDLRSADAALLFGMLAFFSAVFSASGSFIWTHHNALGLHQAFAIWQGWWLGNFLQMLLLVGPILLLAGPVFARWRARHCPVERSPFTGEGRMMLLTALMLVTGVYLYLSLSFMLSRRAAASLSQGNDLAGMQRAMQLVEASTAAVYWVLAIMSFAMAFLGYRFVNYWMQSLREAARAAQEADRTKSEFLARMSHEIRTPMNAILGMSSLALQTVLTQKQRDYLDKIRYSADTLLTILNDVLDFSKLEAGKLRLEYVVFSLEDVLSNLADLVAFKSEGKPLELVFDVAPDVPRLLHGDPLRLGQILLNLVNNAIKFTPEGEVIVLISVADLEPRRVKLLFAVADSGIGVAPEHQGQLFQAFTQADESITRRYGGTGLGLAICRQLVEAMGGNIRMESVQGSGSCFDFTVAFDVVETTAPPLPETLYGRRVLVVDDNAMARATLAGLLERLGALASQVAGGEAALTALQKGCDCAHPYEIAFIDYGMPGMDGLALLARLRSHPQWQTLPVILTVTGAERERLSQQQNTPQPDGMLLKPVLEPKLVENIQSLFNDAQSLRRRPRPQDALDVQHRAQQTLRGARVLLVEDNAINRQIAEELLDAVGVEVDVAEDGEQAIVKAGKGNYHAVLMDIQMPHMDGLTTTRRLREDPALAELPIIAITAHALGGDRERSLAAGMNDHLTKPFKPEALYALLARWIKPKAAPPRSAMGARPVPPADEALPALPGIDLAAGQMQVGLARERYLLVLRNLVANHRSVPARLRQALADREFEEMQRTAHSLKSVGLYVSAPRLAQSAMTLETRAASHQDCADAVEALCAAIDEVVDSLDGYFATREPAPEARP</sequence>
<dbReference type="CDD" id="cd00082">
    <property type="entry name" value="HisKA"/>
    <property type="match status" value="1"/>
</dbReference>
<dbReference type="InterPro" id="IPR004358">
    <property type="entry name" value="Sig_transdc_His_kin-like_C"/>
</dbReference>
<dbReference type="Pfam" id="PF00072">
    <property type="entry name" value="Response_reg"/>
    <property type="match status" value="2"/>
</dbReference>
<feature type="modified residue" description="Phosphohistidine" evidence="12">
    <location>
        <position position="918"/>
    </location>
</feature>
<dbReference type="SUPFAM" id="SSF47226">
    <property type="entry name" value="Histidine-containing phosphotransfer domain, HPT domain"/>
    <property type="match status" value="1"/>
</dbReference>
<dbReference type="SUPFAM" id="SSF52172">
    <property type="entry name" value="CheY-like"/>
    <property type="match status" value="2"/>
</dbReference>
<dbReference type="SUPFAM" id="SSF47384">
    <property type="entry name" value="Homodimeric domain of signal transducing histidine kinase"/>
    <property type="match status" value="1"/>
</dbReference>
<feature type="transmembrane region" description="Helical" evidence="14">
    <location>
        <begin position="151"/>
        <end position="172"/>
    </location>
</feature>
<dbReference type="InterPro" id="IPR036097">
    <property type="entry name" value="HisK_dim/P_sf"/>
</dbReference>
<dbReference type="InterPro" id="IPR003661">
    <property type="entry name" value="HisK_dim/P_dom"/>
</dbReference>
<dbReference type="Pfam" id="PF00512">
    <property type="entry name" value="HisKA"/>
    <property type="match status" value="1"/>
</dbReference>
<feature type="modified residue" description="4-aspartylphosphate" evidence="13">
    <location>
        <position position="624"/>
    </location>
</feature>
<keyword evidence="6 14" id="KW-0812">Transmembrane</keyword>
<evidence type="ECO:0000313" key="18">
    <source>
        <dbReference type="EMBL" id="UXY16674.1"/>
    </source>
</evidence>
<evidence type="ECO:0000256" key="9">
    <source>
        <dbReference type="ARBA" id="ARBA00022989"/>
    </source>
</evidence>
<protein>
    <recommendedName>
        <fullName evidence="3">histidine kinase</fullName>
        <ecNumber evidence="3">2.7.13.3</ecNumber>
    </recommendedName>
</protein>
<evidence type="ECO:0000256" key="1">
    <source>
        <dbReference type="ARBA" id="ARBA00000085"/>
    </source>
</evidence>
<comment type="catalytic activity">
    <reaction evidence="1">
        <text>ATP + protein L-histidine = ADP + protein N-phospho-L-histidine.</text>
        <dbReference type="EC" id="2.7.13.3"/>
    </reaction>
</comment>
<evidence type="ECO:0000256" key="5">
    <source>
        <dbReference type="ARBA" id="ARBA00022553"/>
    </source>
</evidence>
<dbReference type="Proteomes" id="UP001061302">
    <property type="component" value="Chromosome"/>
</dbReference>
<feature type="domain" description="Response regulatory" evidence="16">
    <location>
        <begin position="570"/>
        <end position="692"/>
    </location>
</feature>
<dbReference type="PROSITE" id="PS50109">
    <property type="entry name" value="HIS_KIN"/>
    <property type="match status" value="1"/>
</dbReference>
<dbReference type="EC" id="2.7.13.3" evidence="3"/>
<dbReference type="CDD" id="cd16922">
    <property type="entry name" value="HATPase_EvgS-ArcB-TorS-like"/>
    <property type="match status" value="1"/>
</dbReference>
<accession>A0ABY6DQL9</accession>
<dbReference type="InterPro" id="IPR001789">
    <property type="entry name" value="Sig_transdc_resp-reg_receiver"/>
</dbReference>
<evidence type="ECO:0000259" key="16">
    <source>
        <dbReference type="PROSITE" id="PS50110"/>
    </source>
</evidence>
<dbReference type="CDD" id="cd17546">
    <property type="entry name" value="REC_hyHK_CKI1_RcsC-like"/>
    <property type="match status" value="1"/>
</dbReference>
<keyword evidence="10" id="KW-0902">Two-component regulatory system</keyword>
<dbReference type="SUPFAM" id="SSF55874">
    <property type="entry name" value="ATPase domain of HSP90 chaperone/DNA topoisomerase II/histidine kinase"/>
    <property type="match status" value="1"/>
</dbReference>
<evidence type="ECO:0000256" key="3">
    <source>
        <dbReference type="ARBA" id="ARBA00012438"/>
    </source>
</evidence>
<keyword evidence="4" id="KW-1003">Cell membrane</keyword>
<dbReference type="InterPro" id="IPR011006">
    <property type="entry name" value="CheY-like_superfamily"/>
</dbReference>
<dbReference type="CDD" id="cd00156">
    <property type="entry name" value="REC"/>
    <property type="match status" value="1"/>
</dbReference>
<dbReference type="Gene3D" id="1.20.120.160">
    <property type="entry name" value="HPT domain"/>
    <property type="match status" value="1"/>
</dbReference>
<dbReference type="Gene3D" id="3.40.50.2300">
    <property type="match status" value="2"/>
</dbReference>
<dbReference type="EMBL" id="CP106753">
    <property type="protein sequence ID" value="UXY16674.1"/>
    <property type="molecule type" value="Genomic_DNA"/>
</dbReference>
<dbReference type="SMART" id="SM00448">
    <property type="entry name" value="REC"/>
    <property type="match status" value="2"/>
</dbReference>
<feature type="transmembrane region" description="Helical" evidence="14">
    <location>
        <begin position="36"/>
        <end position="58"/>
    </location>
</feature>
<dbReference type="Gene3D" id="1.10.287.130">
    <property type="match status" value="1"/>
</dbReference>
<dbReference type="PANTHER" id="PTHR45339">
    <property type="entry name" value="HYBRID SIGNAL TRANSDUCTION HISTIDINE KINASE J"/>
    <property type="match status" value="1"/>
</dbReference>
<evidence type="ECO:0000256" key="13">
    <source>
        <dbReference type="PROSITE-ProRule" id="PRU00169"/>
    </source>
</evidence>
<feature type="domain" description="Response regulatory" evidence="16">
    <location>
        <begin position="722"/>
        <end position="838"/>
    </location>
</feature>
<keyword evidence="11 14" id="KW-0472">Membrane</keyword>
<proteinExistence type="predicted"/>
<dbReference type="Gene3D" id="3.30.565.10">
    <property type="entry name" value="Histidine kinase-like ATPase, C-terminal domain"/>
    <property type="match status" value="1"/>
</dbReference>
<keyword evidence="7" id="KW-0547">Nucleotide-binding</keyword>
<feature type="transmembrane region" description="Helical" evidence="14">
    <location>
        <begin position="116"/>
        <end position="139"/>
    </location>
</feature>
<dbReference type="Pfam" id="PF02518">
    <property type="entry name" value="HATPase_c"/>
    <property type="match status" value="1"/>
</dbReference>
<dbReference type="InterPro" id="IPR036641">
    <property type="entry name" value="HPT_dom_sf"/>
</dbReference>